<evidence type="ECO:0000313" key="2">
    <source>
        <dbReference type="EMBL" id="OWK06946.1"/>
    </source>
</evidence>
<protein>
    <submittedName>
        <fullName evidence="2">Uncharacterized protein</fullName>
    </submittedName>
</protein>
<reference evidence="2 3" key="1">
    <citation type="journal article" date="2018" name="Mol. Genet. Genomics">
        <title>The red deer Cervus elaphus genome CerEla1.0: sequencing, annotating, genes, and chromosomes.</title>
        <authorList>
            <person name="Bana N.A."/>
            <person name="Nyiri A."/>
            <person name="Nagy J."/>
            <person name="Frank K."/>
            <person name="Nagy T."/>
            <person name="Steger V."/>
            <person name="Schiller M."/>
            <person name="Lakatos P."/>
            <person name="Sugar L."/>
            <person name="Horn P."/>
            <person name="Barta E."/>
            <person name="Orosz L."/>
        </authorList>
    </citation>
    <scope>NUCLEOTIDE SEQUENCE [LARGE SCALE GENOMIC DNA]</scope>
    <source>
        <strain evidence="2">Hungarian</strain>
    </source>
</reference>
<proteinExistence type="predicted"/>
<feature type="compositionally biased region" description="Basic and acidic residues" evidence="1">
    <location>
        <begin position="148"/>
        <end position="165"/>
    </location>
</feature>
<feature type="region of interest" description="Disordered" evidence="1">
    <location>
        <begin position="141"/>
        <end position="172"/>
    </location>
</feature>
<dbReference type="Proteomes" id="UP000242450">
    <property type="component" value="Chromosome 17"/>
</dbReference>
<organism evidence="2 3">
    <name type="scientific">Cervus elaphus hippelaphus</name>
    <name type="common">European red deer</name>
    <dbReference type="NCBI Taxonomy" id="46360"/>
    <lineage>
        <taxon>Eukaryota</taxon>
        <taxon>Metazoa</taxon>
        <taxon>Chordata</taxon>
        <taxon>Craniata</taxon>
        <taxon>Vertebrata</taxon>
        <taxon>Euteleostomi</taxon>
        <taxon>Mammalia</taxon>
        <taxon>Eutheria</taxon>
        <taxon>Laurasiatheria</taxon>
        <taxon>Artiodactyla</taxon>
        <taxon>Ruminantia</taxon>
        <taxon>Pecora</taxon>
        <taxon>Cervidae</taxon>
        <taxon>Cervinae</taxon>
        <taxon>Cervus</taxon>
    </lineage>
</organism>
<keyword evidence="3" id="KW-1185">Reference proteome</keyword>
<gene>
    <name evidence="2" type="ORF">Celaphus_00018547</name>
</gene>
<evidence type="ECO:0000256" key="1">
    <source>
        <dbReference type="SAM" id="MobiDB-lite"/>
    </source>
</evidence>
<dbReference type="AlphaFoldDB" id="A0A212CLM4"/>
<name>A0A212CLM4_CEREH</name>
<evidence type="ECO:0000313" key="3">
    <source>
        <dbReference type="Proteomes" id="UP000242450"/>
    </source>
</evidence>
<feature type="compositionally biased region" description="Basic and acidic residues" evidence="1">
    <location>
        <begin position="92"/>
        <end position="128"/>
    </location>
</feature>
<dbReference type="EMBL" id="MKHE01000017">
    <property type="protein sequence ID" value="OWK06946.1"/>
    <property type="molecule type" value="Genomic_DNA"/>
</dbReference>
<feature type="region of interest" description="Disordered" evidence="1">
    <location>
        <begin position="84"/>
        <end position="128"/>
    </location>
</feature>
<accession>A0A212CLM4</accession>
<comment type="caution">
    <text evidence="2">The sequence shown here is derived from an EMBL/GenBank/DDBJ whole genome shotgun (WGS) entry which is preliminary data.</text>
</comment>
<sequence length="172" mass="19986">MHQPHQLQREMLERMAPKVTQAKRVTLDRLLQELSTFQEQRIKEHSVLGIRHGVKFSFPALFTGKAKGKPDLANVGRQGLLDEGTEGILEPLDQRVPLDHLDLKDYKGQRESQDPRESQELMESRDPMDFLDQRVQMALWDPMALQVPKEKEVKKELWESRDPEGRTNPSPR</sequence>